<comment type="caution">
    <text evidence="1">The sequence shown here is derived from an EMBL/GenBank/DDBJ whole genome shotgun (WGS) entry which is preliminary data.</text>
</comment>
<reference evidence="1 2" key="1">
    <citation type="journal article" date="2020" name="Mol. Biol. Evol.">
        <title>Distinct Expression and Methylation Patterns for Genes with Different Fates following a Single Whole-Genome Duplication in Flowering Plants.</title>
        <authorList>
            <person name="Shi T."/>
            <person name="Rahmani R.S."/>
            <person name="Gugger P.F."/>
            <person name="Wang M."/>
            <person name="Li H."/>
            <person name="Zhang Y."/>
            <person name="Li Z."/>
            <person name="Wang Q."/>
            <person name="Van de Peer Y."/>
            <person name="Marchal K."/>
            <person name="Chen J."/>
        </authorList>
    </citation>
    <scope>NUCLEOTIDE SEQUENCE [LARGE SCALE GENOMIC DNA]</scope>
    <source>
        <tissue evidence="1">Leaf</tissue>
    </source>
</reference>
<sequence>MEIQQGVQVYIDLKSVVMYGSKVSGLYIRSVLTCFP</sequence>
<dbReference type="EMBL" id="DUZY01000003">
    <property type="protein sequence ID" value="DAD32858.1"/>
    <property type="molecule type" value="Genomic_DNA"/>
</dbReference>
<organism evidence="1 2">
    <name type="scientific">Nelumbo nucifera</name>
    <name type="common">Sacred lotus</name>
    <dbReference type="NCBI Taxonomy" id="4432"/>
    <lineage>
        <taxon>Eukaryota</taxon>
        <taxon>Viridiplantae</taxon>
        <taxon>Streptophyta</taxon>
        <taxon>Embryophyta</taxon>
        <taxon>Tracheophyta</taxon>
        <taxon>Spermatophyta</taxon>
        <taxon>Magnoliopsida</taxon>
        <taxon>Proteales</taxon>
        <taxon>Nelumbonaceae</taxon>
        <taxon>Nelumbo</taxon>
    </lineage>
</organism>
<protein>
    <submittedName>
        <fullName evidence="1">Uncharacterized protein</fullName>
    </submittedName>
</protein>
<dbReference type="AlphaFoldDB" id="A0A822YUE0"/>
<dbReference type="Proteomes" id="UP000607653">
    <property type="component" value="Unassembled WGS sequence"/>
</dbReference>
<proteinExistence type="predicted"/>
<accession>A0A822YUE0</accession>
<evidence type="ECO:0000313" key="1">
    <source>
        <dbReference type="EMBL" id="DAD32858.1"/>
    </source>
</evidence>
<name>A0A822YUE0_NELNU</name>
<keyword evidence="2" id="KW-1185">Reference proteome</keyword>
<gene>
    <name evidence="1" type="ORF">HUJ06_011709</name>
</gene>
<evidence type="ECO:0000313" key="2">
    <source>
        <dbReference type="Proteomes" id="UP000607653"/>
    </source>
</evidence>